<organism evidence="2 3">
    <name type="scientific">Lederbergia citrea</name>
    <dbReference type="NCBI Taxonomy" id="2833581"/>
    <lineage>
        <taxon>Bacteria</taxon>
        <taxon>Bacillati</taxon>
        <taxon>Bacillota</taxon>
        <taxon>Bacilli</taxon>
        <taxon>Bacillales</taxon>
        <taxon>Bacillaceae</taxon>
        <taxon>Lederbergia</taxon>
    </lineage>
</organism>
<keyword evidence="2" id="KW-0449">Lipoprotein</keyword>
<evidence type="ECO:0000313" key="2">
    <source>
        <dbReference type="EMBL" id="MBS4221512.1"/>
    </source>
</evidence>
<reference evidence="2 3" key="1">
    <citation type="submission" date="2021-05" db="EMBL/GenBank/DDBJ databases">
        <title>Novel Bacillus species.</title>
        <authorList>
            <person name="Liu G."/>
        </authorList>
    </citation>
    <scope>NUCLEOTIDE SEQUENCE [LARGE SCALE GENOMIC DNA]</scope>
    <source>
        <strain evidence="2 3">FJAT-49682</strain>
    </source>
</reference>
<dbReference type="AlphaFoldDB" id="A0A942UKQ2"/>
<accession>A0A942UKQ2</accession>
<dbReference type="PROSITE" id="PS51257">
    <property type="entry name" value="PROKAR_LIPOPROTEIN"/>
    <property type="match status" value="1"/>
</dbReference>
<comment type="caution">
    <text evidence="2">The sequence shown here is derived from an EMBL/GenBank/DDBJ whole genome shotgun (WGS) entry which is preliminary data.</text>
</comment>
<dbReference type="EMBL" id="JAGYPN010000001">
    <property type="protein sequence ID" value="MBS4221512.1"/>
    <property type="molecule type" value="Genomic_DNA"/>
</dbReference>
<dbReference type="Proteomes" id="UP000676456">
    <property type="component" value="Unassembled WGS sequence"/>
</dbReference>
<name>A0A942UKQ2_9BACI</name>
<dbReference type="InterPro" id="IPR012640">
    <property type="entry name" value="Membr_lipoprot_lipid_attach_CS"/>
</dbReference>
<keyword evidence="1" id="KW-0732">Signal</keyword>
<protein>
    <submittedName>
        <fullName evidence="2">Membrane lipoprotein lipid attachment site-containing protein</fullName>
    </submittedName>
</protein>
<proteinExistence type="predicted"/>
<keyword evidence="3" id="KW-1185">Reference proteome</keyword>
<dbReference type="Pfam" id="PF08139">
    <property type="entry name" value="LPAM_1"/>
    <property type="match status" value="1"/>
</dbReference>
<evidence type="ECO:0000313" key="3">
    <source>
        <dbReference type="Proteomes" id="UP000676456"/>
    </source>
</evidence>
<sequence length="128" mass="13998">MKKIIVYLFFLVILAGCSYGDPESEIKAQASQSGASVSPQAIDIRHIVEGKSVMVECIISGVSFSGKDLGLDQGKIMLYIDGEMYGEYSTAAFIVKNLEAGTHKFKIDVVNKDNKPFGISRQFLVTIK</sequence>
<gene>
    <name evidence="2" type="ORF">KHA91_01920</name>
</gene>
<dbReference type="RefSeq" id="WP_213096529.1">
    <property type="nucleotide sequence ID" value="NZ_JAGYPH010000001.1"/>
</dbReference>
<evidence type="ECO:0000256" key="1">
    <source>
        <dbReference type="ARBA" id="ARBA00022729"/>
    </source>
</evidence>